<keyword evidence="2" id="KW-0677">Repeat</keyword>
<dbReference type="PANTHER" id="PTHR38934:SF6">
    <property type="entry name" value="CHROMOSOME UNDETERMINED SCAFFOLD_176, WHOLE GENOME SHOTGUN SEQUENCE"/>
    <property type="match status" value="1"/>
</dbReference>
<evidence type="ECO:0000256" key="1">
    <source>
        <dbReference type="ARBA" id="ARBA00022729"/>
    </source>
</evidence>
<dbReference type="Proteomes" id="UP000689195">
    <property type="component" value="Unassembled WGS sequence"/>
</dbReference>
<dbReference type="AlphaFoldDB" id="A0A8S1X0L5"/>
<evidence type="ECO:0000256" key="3">
    <source>
        <dbReference type="ARBA" id="ARBA00023157"/>
    </source>
</evidence>
<dbReference type="Pfam" id="PF13948">
    <property type="entry name" value="DUF4215"/>
    <property type="match status" value="5"/>
</dbReference>
<dbReference type="PANTHER" id="PTHR38934">
    <property type="entry name" value="HYPHALLY REGULATED CELL WALL PROTEIN 1"/>
    <property type="match status" value="1"/>
</dbReference>
<gene>
    <name evidence="4" type="ORF">PPENT_87.1.T1100175</name>
</gene>
<evidence type="ECO:0000313" key="4">
    <source>
        <dbReference type="EMBL" id="CAD8195848.1"/>
    </source>
</evidence>
<accession>A0A8S1X0L5</accession>
<dbReference type="EMBL" id="CAJJDO010000110">
    <property type="protein sequence ID" value="CAD8195848.1"/>
    <property type="molecule type" value="Genomic_DNA"/>
</dbReference>
<protein>
    <submittedName>
        <fullName evidence="4">Uncharacterized protein</fullName>
    </submittedName>
</protein>
<evidence type="ECO:0000256" key="2">
    <source>
        <dbReference type="ARBA" id="ARBA00022737"/>
    </source>
</evidence>
<proteinExistence type="predicted"/>
<keyword evidence="5" id="KW-1185">Reference proteome</keyword>
<dbReference type="OrthoDB" id="536211at2759"/>
<keyword evidence="1" id="KW-0732">Signal</keyword>
<dbReference type="NCBIfam" id="TIGR02232">
    <property type="entry name" value="myxo_disulf_rpt"/>
    <property type="match status" value="4"/>
</dbReference>
<evidence type="ECO:0000313" key="5">
    <source>
        <dbReference type="Proteomes" id="UP000689195"/>
    </source>
</evidence>
<reference evidence="4" key="1">
    <citation type="submission" date="2021-01" db="EMBL/GenBank/DDBJ databases">
        <authorList>
            <consortium name="Genoscope - CEA"/>
            <person name="William W."/>
        </authorList>
    </citation>
    <scope>NUCLEOTIDE SEQUENCE</scope>
</reference>
<sequence>MFNYLNEGCLEQIDDKCLICQEGWIQDEFLEHCYPICGDGIIQGQEQCDHGNLISNHSCYLCQYSCIQFCLICQFGICLQCQHGFVFSQNRQNCIFVCDGIIQEIETCQNQNNIQFNVSNKFQQNCDLRCQLCINQICFLCDIGWELRDNQCYSFCGDGLIALHSIEQCDDGNQIENDGCFGCQLECITNCLSCLDNEVCFMCQENFQLEGQLCLPICGDGIIISGFEDCDDGNIEPNDGCYQCKFECSQGCLNCKNEQVCKECNSSYILNNQTAICQEIKQLDYQNQGLNENPNEFEDTLNIVCSKNFILIDNECVNQCGNGMLNNKYEQCDDGNLIGGDGCSFFCIEEDTFKCQNHQDSMSICSFIKPPDFMLYRLSSQKNQTQTIELRFTQKVKLLADLSFEEIAVINLIPQSHEIINIKPIVKLSTTFDNPIYQIFVEFLEPVKDPVLQINFNQLIIKNEHDLDLMRNQMQINFDYLKKSDINCTSQ</sequence>
<keyword evidence="3" id="KW-1015">Disulfide bond</keyword>
<comment type="caution">
    <text evidence="4">The sequence shown here is derived from an EMBL/GenBank/DDBJ whole genome shotgun (WGS) entry which is preliminary data.</text>
</comment>
<dbReference type="InterPro" id="IPR011936">
    <property type="entry name" value="Myxo_disulph_rpt"/>
</dbReference>
<organism evidence="4 5">
    <name type="scientific">Paramecium pentaurelia</name>
    <dbReference type="NCBI Taxonomy" id="43138"/>
    <lineage>
        <taxon>Eukaryota</taxon>
        <taxon>Sar</taxon>
        <taxon>Alveolata</taxon>
        <taxon>Ciliophora</taxon>
        <taxon>Intramacronucleata</taxon>
        <taxon>Oligohymenophorea</taxon>
        <taxon>Peniculida</taxon>
        <taxon>Parameciidae</taxon>
        <taxon>Paramecium</taxon>
    </lineage>
</organism>
<name>A0A8S1X0L5_9CILI</name>